<dbReference type="PROSITE" id="PS00138">
    <property type="entry name" value="SUBTILASE_SER"/>
    <property type="match status" value="1"/>
</dbReference>
<evidence type="ECO:0000256" key="2">
    <source>
        <dbReference type="ARBA" id="ARBA00022670"/>
    </source>
</evidence>
<keyword evidence="4 6" id="KW-0720">Serine protease</keyword>
<dbReference type="PROSITE" id="PS00137">
    <property type="entry name" value="SUBTILASE_HIS"/>
    <property type="match status" value="1"/>
</dbReference>
<comment type="caution">
    <text evidence="9">The sequence shown here is derived from an EMBL/GenBank/DDBJ whole genome shotgun (WGS) entry which is preliminary data.</text>
</comment>
<dbReference type="RefSeq" id="WP_184951911.1">
    <property type="nucleotide sequence ID" value="NZ_BOMC01000080.1"/>
</dbReference>
<name>A0A7W7CUL5_9ACTN</name>
<dbReference type="PANTHER" id="PTHR43806:SF11">
    <property type="entry name" value="CEREVISIN-RELATED"/>
    <property type="match status" value="1"/>
</dbReference>
<accession>A0A7W7CUL5</accession>
<keyword evidence="2 6" id="KW-0645">Protease</keyword>
<evidence type="ECO:0000256" key="1">
    <source>
        <dbReference type="ARBA" id="ARBA00011073"/>
    </source>
</evidence>
<dbReference type="PROSITE" id="PS00136">
    <property type="entry name" value="SUBTILASE_ASP"/>
    <property type="match status" value="1"/>
</dbReference>
<dbReference type="Gene3D" id="3.40.50.200">
    <property type="entry name" value="Peptidase S8/S53 domain"/>
    <property type="match status" value="1"/>
</dbReference>
<feature type="active site" description="Charge relay system" evidence="5 6">
    <location>
        <position position="248"/>
    </location>
</feature>
<dbReference type="EMBL" id="JACHMF010000001">
    <property type="protein sequence ID" value="MBB4693276.1"/>
    <property type="molecule type" value="Genomic_DNA"/>
</dbReference>
<evidence type="ECO:0000313" key="10">
    <source>
        <dbReference type="Proteomes" id="UP000542742"/>
    </source>
</evidence>
<gene>
    <name evidence="9" type="ORF">BKA14_003424</name>
</gene>
<dbReference type="Proteomes" id="UP000542742">
    <property type="component" value="Unassembled WGS sequence"/>
</dbReference>
<feature type="active site" description="Charge relay system" evidence="5 6">
    <location>
        <position position="217"/>
    </location>
</feature>
<sequence>MMALGTVAALAVSVPEVRAEAAKPGPAGEAPVTVTLITGDRVTVSGDRVTVEHGPGRAGIRFSSRLIDGHRHVVPADAAPLLRQGRLDERLFDVTMLREFGYTGDSDLPLLLAYPGSGQRKGAAGARAVVQGTSRVSRDLPGSGLLATRTTRAERAGLWSSLTTGTGTARTLTPGIDRVHLDGKRHLALDVSVPQIGAPAAWQQGLDGAGVTVAVLDTGIDSTHPDFAGKITATANFTDEPDDDLDGHGTHVASAIAGTGARSGGKYRGVAPGAKLAIAKVCGEAACPESNILAGMEWAAPRASVINMSLGYFDVPGVDLLEQAVEDLTAAHGALFVVAAGNRGYGRLETVMSPASADAALAVGSVDNRDHLAPSSSLGPRVGDGAIKPDITAPGVNIVAARAANAVMGDPVVDGYSSMSGTSMATPHVAGAAAILTQQHADWSPSRKKAMLMGSSKPTAGLDGFAQGAGRVDVARAVRQTVAVDGAGVNFGRQEWPHSDDVPISRTLTYRNSGAVPITLALTVEGATDTFSVTPATLTVPAGGAATADVVADTRGEGPDGYRHAQVVATGSGDIRVGTPVVVNRDVERYDVTFRHIDRTGAPDEYQHFGSLIRLDRPKTYNVADGAEETINVPAGTYGLVSEFSAADGTSLLVQPKLVVDKPMTVTLDARTARPVTVTAPRADARQAATFVSVSWTTSQSQAGTTAYSYVPGDLFSARIGPAQPADEFAVLVNSVFARWKNDEDGFRDSPYTYEVAYSRKGDFFTGFQKRITTAELSTVKARYVREADNANGAKARRPSLGGSGSGGVELVPFSLPFERTEYVGGDGTAGWSGEFEQQLDGETLSTSAGPDQRLTPGSVHHESWNTPVFAPSVTSGDSFHLAERSGDIISTGITLFGDGAGHWGEASGPDTRRTALSSGGTLIGESSSPFPSFPVPPARTTYRLEQSATRSAPFRLSTSVSGAWTFSSAAGDAVLPLSTIRFNPRLDAPAGTYAIPVTVDRSPGSAATANRTLTAEFSTDDGRTWRRATVSQDRRTVTVINPASGFVSLRAAATDTVGNTATVTVIRAYEIR</sequence>
<reference evidence="9 10" key="1">
    <citation type="submission" date="2020-08" db="EMBL/GenBank/DDBJ databases">
        <title>Sequencing the genomes of 1000 actinobacteria strains.</title>
        <authorList>
            <person name="Klenk H.-P."/>
        </authorList>
    </citation>
    <scope>NUCLEOTIDE SEQUENCE [LARGE SCALE GENOMIC DNA]</scope>
    <source>
        <strain evidence="9 10">DSM 45518</strain>
    </source>
</reference>
<comment type="similarity">
    <text evidence="1 6 7">Belongs to the peptidase S8 family.</text>
</comment>
<dbReference type="InterPro" id="IPR000209">
    <property type="entry name" value="Peptidase_S8/S53_dom"/>
</dbReference>
<evidence type="ECO:0000256" key="6">
    <source>
        <dbReference type="PROSITE-ProRule" id="PRU01240"/>
    </source>
</evidence>
<dbReference type="PANTHER" id="PTHR43806">
    <property type="entry name" value="PEPTIDASE S8"/>
    <property type="match status" value="1"/>
</dbReference>
<evidence type="ECO:0000256" key="5">
    <source>
        <dbReference type="PIRSR" id="PIRSR615500-1"/>
    </source>
</evidence>
<dbReference type="InterPro" id="IPR015500">
    <property type="entry name" value="Peptidase_S8_subtilisin-rel"/>
</dbReference>
<dbReference type="InterPro" id="IPR036852">
    <property type="entry name" value="Peptidase_S8/S53_dom_sf"/>
</dbReference>
<dbReference type="InterPro" id="IPR023828">
    <property type="entry name" value="Peptidase_S8_Ser-AS"/>
</dbReference>
<evidence type="ECO:0000259" key="8">
    <source>
        <dbReference type="Pfam" id="PF00082"/>
    </source>
</evidence>
<dbReference type="GO" id="GO:0004252">
    <property type="term" value="F:serine-type endopeptidase activity"/>
    <property type="evidence" value="ECO:0007669"/>
    <property type="project" value="UniProtKB-UniRule"/>
</dbReference>
<dbReference type="Pfam" id="PF00082">
    <property type="entry name" value="Peptidase_S8"/>
    <property type="match status" value="1"/>
</dbReference>
<protein>
    <submittedName>
        <fullName evidence="9">Subtilisin family serine protease</fullName>
    </submittedName>
</protein>
<dbReference type="SUPFAM" id="SSF52743">
    <property type="entry name" value="Subtilisin-like"/>
    <property type="match status" value="1"/>
</dbReference>
<keyword evidence="10" id="KW-1185">Reference proteome</keyword>
<proteinExistence type="inferred from homology"/>
<organism evidence="9 10">
    <name type="scientific">Paractinoplanes abujensis</name>
    <dbReference type="NCBI Taxonomy" id="882441"/>
    <lineage>
        <taxon>Bacteria</taxon>
        <taxon>Bacillati</taxon>
        <taxon>Actinomycetota</taxon>
        <taxon>Actinomycetes</taxon>
        <taxon>Micromonosporales</taxon>
        <taxon>Micromonosporaceae</taxon>
        <taxon>Paractinoplanes</taxon>
    </lineage>
</organism>
<dbReference type="InterPro" id="IPR050131">
    <property type="entry name" value="Peptidase_S8_subtilisin-like"/>
</dbReference>
<dbReference type="InterPro" id="IPR023827">
    <property type="entry name" value="Peptidase_S8_Asp-AS"/>
</dbReference>
<dbReference type="AlphaFoldDB" id="A0A7W7CUL5"/>
<dbReference type="GO" id="GO:0006508">
    <property type="term" value="P:proteolysis"/>
    <property type="evidence" value="ECO:0007669"/>
    <property type="project" value="UniProtKB-KW"/>
</dbReference>
<evidence type="ECO:0000256" key="4">
    <source>
        <dbReference type="ARBA" id="ARBA00022825"/>
    </source>
</evidence>
<dbReference type="PROSITE" id="PS51892">
    <property type="entry name" value="SUBTILASE"/>
    <property type="match status" value="1"/>
</dbReference>
<feature type="domain" description="Peptidase S8/S53" evidence="8">
    <location>
        <begin position="208"/>
        <end position="461"/>
    </location>
</feature>
<keyword evidence="3 6" id="KW-0378">Hydrolase</keyword>
<dbReference type="InterPro" id="IPR022398">
    <property type="entry name" value="Peptidase_S8_His-AS"/>
</dbReference>
<dbReference type="PRINTS" id="PR00723">
    <property type="entry name" value="SUBTILISIN"/>
</dbReference>
<feature type="active site" description="Charge relay system" evidence="5 6">
    <location>
        <position position="423"/>
    </location>
</feature>
<evidence type="ECO:0000313" key="9">
    <source>
        <dbReference type="EMBL" id="MBB4693276.1"/>
    </source>
</evidence>
<evidence type="ECO:0000256" key="7">
    <source>
        <dbReference type="RuleBase" id="RU003355"/>
    </source>
</evidence>
<evidence type="ECO:0000256" key="3">
    <source>
        <dbReference type="ARBA" id="ARBA00022801"/>
    </source>
</evidence>